<evidence type="ECO:0000256" key="4">
    <source>
        <dbReference type="ARBA" id="ARBA00023136"/>
    </source>
</evidence>
<comment type="caution">
    <text evidence="6">The sequence shown here is derived from an EMBL/GenBank/DDBJ whole genome shotgun (WGS) entry which is preliminary data.</text>
</comment>
<dbReference type="EMBL" id="RPHB01000002">
    <property type="protein sequence ID" value="MBW3467252.1"/>
    <property type="molecule type" value="Genomic_DNA"/>
</dbReference>
<reference evidence="6 7" key="1">
    <citation type="journal article" date="2020" name="Syst. Appl. Microbiol.">
        <title>Arthrospiribacter ruber gen. nov., sp. nov., a novel bacterium isolated from Arthrospira cultures.</title>
        <authorList>
            <person name="Waleron M."/>
            <person name="Misztak A."/>
            <person name="Waleron M.M."/>
            <person name="Furmaniak M."/>
            <person name="Mrozik A."/>
            <person name="Waleron K."/>
        </authorList>
    </citation>
    <scope>NUCLEOTIDE SEQUENCE [LARGE SCALE GENOMIC DNA]</scope>
    <source>
        <strain evidence="6 7">DPMB0001</strain>
    </source>
</reference>
<sequence length="150" mass="17056">MNIFKFKAKTMVLQHIMRVLLGLALAYAGVSHLTFNREEFLAQVPRWVPLDPDLVVILSGIVEIILGLGLIFFISQKVFFGLVTGIFFILIFPGNLAQYHNEVDAFGLDSDRARLIRLFFQPLLVLWAIWSTGAWQYLKSLKKKQSNGTT</sequence>
<feature type="transmembrane region" description="Helical" evidence="5">
    <location>
        <begin position="54"/>
        <end position="74"/>
    </location>
</feature>
<feature type="transmembrane region" description="Helical" evidence="5">
    <location>
        <begin position="79"/>
        <end position="99"/>
    </location>
</feature>
<evidence type="ECO:0000256" key="2">
    <source>
        <dbReference type="ARBA" id="ARBA00022692"/>
    </source>
</evidence>
<keyword evidence="4 5" id="KW-0472">Membrane</keyword>
<accession>A0A951IWA5</accession>
<evidence type="ECO:0000256" key="1">
    <source>
        <dbReference type="ARBA" id="ARBA00004141"/>
    </source>
</evidence>
<keyword evidence="7" id="KW-1185">Reference proteome</keyword>
<keyword evidence="2 5" id="KW-0812">Transmembrane</keyword>
<comment type="subcellular location">
    <subcellularLocation>
        <location evidence="1">Membrane</location>
        <topology evidence="1">Multi-pass membrane protein</topology>
    </subcellularLocation>
</comment>
<dbReference type="AlphaFoldDB" id="A0A951IWA5"/>
<dbReference type="GO" id="GO:0016020">
    <property type="term" value="C:membrane"/>
    <property type="evidence" value="ECO:0007669"/>
    <property type="project" value="UniProtKB-SubCell"/>
</dbReference>
<evidence type="ECO:0000256" key="5">
    <source>
        <dbReference type="SAM" id="Phobius"/>
    </source>
</evidence>
<organism evidence="6 7">
    <name type="scientific">Arthrospiribacter ruber</name>
    <dbReference type="NCBI Taxonomy" id="2487934"/>
    <lineage>
        <taxon>Bacteria</taxon>
        <taxon>Pseudomonadati</taxon>
        <taxon>Bacteroidota</taxon>
        <taxon>Cytophagia</taxon>
        <taxon>Cytophagales</taxon>
        <taxon>Cyclobacteriaceae</taxon>
        <taxon>Arthrospiribacter</taxon>
    </lineage>
</organism>
<name>A0A951IWA5_9BACT</name>
<feature type="transmembrane region" description="Helical" evidence="5">
    <location>
        <begin position="12"/>
        <end position="34"/>
    </location>
</feature>
<evidence type="ECO:0000256" key="3">
    <source>
        <dbReference type="ARBA" id="ARBA00022989"/>
    </source>
</evidence>
<proteinExistence type="predicted"/>
<evidence type="ECO:0000313" key="6">
    <source>
        <dbReference type="EMBL" id="MBW3467252.1"/>
    </source>
</evidence>
<dbReference type="InterPro" id="IPR032808">
    <property type="entry name" value="DoxX"/>
</dbReference>
<gene>
    <name evidence="6" type="ORF">EGN73_05430</name>
</gene>
<keyword evidence="3 5" id="KW-1133">Transmembrane helix</keyword>
<protein>
    <submittedName>
        <fullName evidence="6">DoxX family membrane protein</fullName>
    </submittedName>
</protein>
<dbReference type="PANTHER" id="PTHR36974">
    <property type="entry name" value="MEMBRANE PROTEIN-RELATED"/>
    <property type="match status" value="1"/>
</dbReference>
<feature type="transmembrane region" description="Helical" evidence="5">
    <location>
        <begin position="119"/>
        <end position="138"/>
    </location>
</feature>
<dbReference type="PANTHER" id="PTHR36974:SF1">
    <property type="entry name" value="DOXX FAMILY MEMBRANE PROTEIN"/>
    <property type="match status" value="1"/>
</dbReference>
<dbReference type="Proteomes" id="UP000727490">
    <property type="component" value="Unassembled WGS sequence"/>
</dbReference>
<evidence type="ECO:0000313" key="7">
    <source>
        <dbReference type="Proteomes" id="UP000727490"/>
    </source>
</evidence>
<dbReference type="Pfam" id="PF07681">
    <property type="entry name" value="DoxX"/>
    <property type="match status" value="1"/>
</dbReference>
<dbReference type="RefSeq" id="WP_219287498.1">
    <property type="nucleotide sequence ID" value="NZ_RPHB01000002.1"/>
</dbReference>